<reference evidence="6" key="1">
    <citation type="submission" date="2022-07" db="EMBL/GenBank/DDBJ databases">
        <title>Fungi with potential for degradation of polypropylene.</title>
        <authorList>
            <person name="Gostincar C."/>
        </authorList>
    </citation>
    <scope>NUCLEOTIDE SEQUENCE</scope>
    <source>
        <strain evidence="6">EXF-13308</strain>
    </source>
</reference>
<accession>A0AA38VBF1</accession>
<name>A0AA38VBF1_9PEZI</name>
<evidence type="ECO:0000256" key="3">
    <source>
        <dbReference type="ARBA" id="ARBA00023136"/>
    </source>
</evidence>
<evidence type="ECO:0000256" key="2">
    <source>
        <dbReference type="ARBA" id="ARBA00022989"/>
    </source>
</evidence>
<dbReference type="PANTHER" id="PTHR12483">
    <property type="entry name" value="SOLUTE CARRIER FAMILY 31 COPPER TRANSPORTERS"/>
    <property type="match status" value="1"/>
</dbReference>
<keyword evidence="2 4" id="KW-1133">Transmembrane helix</keyword>
<feature type="region of interest" description="Disordered" evidence="5">
    <location>
        <begin position="1"/>
        <end position="20"/>
    </location>
</feature>
<dbReference type="EMBL" id="JANBVO010000061">
    <property type="protein sequence ID" value="KAJ9132073.1"/>
    <property type="molecule type" value="Genomic_DNA"/>
</dbReference>
<sequence length="187" mass="19471">MEGMAGMEDTTDMTGMTSVAEGSSSASALAGAASTSTPVTSATSEAANSIEAAGSSAAQMGSMTSMSGMSSTFHFGTGDPLWTTTLTPTNAQGYAGAIILLVLMALFLRFLTTLRGTAERRWNHKQPSRCNSDEADNYLKMGQPREDDVEVGLGHSMLAVMTFNLGYLLAVLGGGFLGELALGWIKH</sequence>
<dbReference type="InterPro" id="IPR007274">
    <property type="entry name" value="Cop_transporter"/>
</dbReference>
<keyword evidence="1 4" id="KW-0812">Transmembrane</keyword>
<keyword evidence="3 4" id="KW-0472">Membrane</keyword>
<keyword evidence="4" id="KW-0186">Copper</keyword>
<gene>
    <name evidence="6" type="ORF">NKR23_g11420</name>
</gene>
<evidence type="ECO:0000256" key="1">
    <source>
        <dbReference type="ARBA" id="ARBA00022692"/>
    </source>
</evidence>
<feature type="transmembrane region" description="Helical" evidence="4">
    <location>
        <begin position="165"/>
        <end position="185"/>
    </location>
</feature>
<comment type="subcellular location">
    <subcellularLocation>
        <location evidence="4">Membrane</location>
        <topology evidence="4">Multi-pass membrane protein</topology>
    </subcellularLocation>
</comment>
<feature type="transmembrane region" description="Helical" evidence="4">
    <location>
        <begin position="91"/>
        <end position="111"/>
    </location>
</feature>
<comment type="similarity">
    <text evidence="4">Belongs to the copper transporter (Ctr) (TC 1.A.56) family. SLC31A subfamily.</text>
</comment>
<keyword evidence="4" id="KW-0187">Copper transport</keyword>
<dbReference type="AlphaFoldDB" id="A0AA38VBF1"/>
<dbReference type="GO" id="GO:0005886">
    <property type="term" value="C:plasma membrane"/>
    <property type="evidence" value="ECO:0007669"/>
    <property type="project" value="TreeGrafter"/>
</dbReference>
<organism evidence="6 7">
    <name type="scientific">Pleurostoma richardsiae</name>
    <dbReference type="NCBI Taxonomy" id="41990"/>
    <lineage>
        <taxon>Eukaryota</taxon>
        <taxon>Fungi</taxon>
        <taxon>Dikarya</taxon>
        <taxon>Ascomycota</taxon>
        <taxon>Pezizomycotina</taxon>
        <taxon>Sordariomycetes</taxon>
        <taxon>Sordariomycetidae</taxon>
        <taxon>Calosphaeriales</taxon>
        <taxon>Pleurostomataceae</taxon>
        <taxon>Pleurostoma</taxon>
    </lineage>
</organism>
<keyword evidence="4" id="KW-0406">Ion transport</keyword>
<evidence type="ECO:0000313" key="6">
    <source>
        <dbReference type="EMBL" id="KAJ9132073.1"/>
    </source>
</evidence>
<evidence type="ECO:0000256" key="5">
    <source>
        <dbReference type="SAM" id="MobiDB-lite"/>
    </source>
</evidence>
<comment type="caution">
    <text evidence="6">The sequence shown here is derived from an EMBL/GenBank/DDBJ whole genome shotgun (WGS) entry which is preliminary data.</text>
</comment>
<evidence type="ECO:0000313" key="7">
    <source>
        <dbReference type="Proteomes" id="UP001174694"/>
    </source>
</evidence>
<protein>
    <recommendedName>
        <fullName evidence="4">Copper transport protein</fullName>
    </recommendedName>
</protein>
<dbReference type="Pfam" id="PF04145">
    <property type="entry name" value="Ctr"/>
    <property type="match status" value="2"/>
</dbReference>
<keyword evidence="7" id="KW-1185">Reference proteome</keyword>
<dbReference type="Proteomes" id="UP001174694">
    <property type="component" value="Unassembled WGS sequence"/>
</dbReference>
<keyword evidence="4" id="KW-0813">Transport</keyword>
<dbReference type="GO" id="GO:0005375">
    <property type="term" value="F:copper ion transmembrane transporter activity"/>
    <property type="evidence" value="ECO:0007669"/>
    <property type="project" value="UniProtKB-UniRule"/>
</dbReference>
<proteinExistence type="inferred from homology"/>
<dbReference type="PANTHER" id="PTHR12483:SF120">
    <property type="entry name" value="HIGH-AFFINITY COPPER TRANSPORTER CTRA2"/>
    <property type="match status" value="1"/>
</dbReference>
<evidence type="ECO:0000256" key="4">
    <source>
        <dbReference type="RuleBase" id="RU367022"/>
    </source>
</evidence>